<feature type="region of interest" description="Disordered" evidence="1">
    <location>
        <begin position="1"/>
        <end position="21"/>
    </location>
</feature>
<evidence type="ECO:0000313" key="3">
    <source>
        <dbReference type="Proteomes" id="UP000499080"/>
    </source>
</evidence>
<keyword evidence="3" id="KW-1185">Reference proteome</keyword>
<organism evidence="2 3">
    <name type="scientific">Araneus ventricosus</name>
    <name type="common">Orbweaver spider</name>
    <name type="synonym">Epeira ventricosa</name>
    <dbReference type="NCBI Taxonomy" id="182803"/>
    <lineage>
        <taxon>Eukaryota</taxon>
        <taxon>Metazoa</taxon>
        <taxon>Ecdysozoa</taxon>
        <taxon>Arthropoda</taxon>
        <taxon>Chelicerata</taxon>
        <taxon>Arachnida</taxon>
        <taxon>Araneae</taxon>
        <taxon>Araneomorphae</taxon>
        <taxon>Entelegynae</taxon>
        <taxon>Araneoidea</taxon>
        <taxon>Araneidae</taxon>
        <taxon>Araneus</taxon>
    </lineage>
</organism>
<gene>
    <name evidence="2" type="ORF">AVEN_130735_1</name>
</gene>
<protein>
    <submittedName>
        <fullName evidence="2">Uncharacterized protein</fullName>
    </submittedName>
</protein>
<evidence type="ECO:0000256" key="1">
    <source>
        <dbReference type="SAM" id="MobiDB-lite"/>
    </source>
</evidence>
<evidence type="ECO:0000313" key="2">
    <source>
        <dbReference type="EMBL" id="GBN40199.1"/>
    </source>
</evidence>
<accession>A0A4Y2NNH5</accession>
<comment type="caution">
    <text evidence="2">The sequence shown here is derived from an EMBL/GenBank/DDBJ whole genome shotgun (WGS) entry which is preliminary data.</text>
</comment>
<sequence>MPTSSRAADNDGAPVIGIPNPHPTVLTAAKTSFTIGTSRAHRQPAVAVMASGRSGWPTGGIVKDSMKYHFRLMEVSEDKQEYRKRWDCLLI</sequence>
<reference evidence="2 3" key="1">
    <citation type="journal article" date="2019" name="Sci. Rep.">
        <title>Orb-weaving spider Araneus ventricosus genome elucidates the spidroin gene catalogue.</title>
        <authorList>
            <person name="Kono N."/>
            <person name="Nakamura H."/>
            <person name="Ohtoshi R."/>
            <person name="Moran D.A.P."/>
            <person name="Shinohara A."/>
            <person name="Yoshida Y."/>
            <person name="Fujiwara M."/>
            <person name="Mori M."/>
            <person name="Tomita M."/>
            <person name="Arakawa K."/>
        </authorList>
    </citation>
    <scope>NUCLEOTIDE SEQUENCE [LARGE SCALE GENOMIC DNA]</scope>
</reference>
<dbReference type="AlphaFoldDB" id="A0A4Y2NNH5"/>
<name>A0A4Y2NNH5_ARAVE</name>
<dbReference type="Proteomes" id="UP000499080">
    <property type="component" value="Unassembled WGS sequence"/>
</dbReference>
<proteinExistence type="predicted"/>
<dbReference type="EMBL" id="BGPR01009469">
    <property type="protein sequence ID" value="GBN40199.1"/>
    <property type="molecule type" value="Genomic_DNA"/>
</dbReference>